<accession>A6IH65</accession>
<protein>
    <submittedName>
        <fullName evidence="1">RCG41291</fullName>
    </submittedName>
</protein>
<name>A6IH65_RAT</name>
<reference evidence="2" key="1">
    <citation type="submission" date="2005-09" db="EMBL/GenBank/DDBJ databases">
        <authorList>
            <person name="Mural R.J."/>
            <person name="Li P.W."/>
            <person name="Adams M.D."/>
            <person name="Amanatides P.G."/>
            <person name="Baden-Tillson H."/>
            <person name="Barnstead M."/>
            <person name="Chin S.H."/>
            <person name="Dew I."/>
            <person name="Evans C.A."/>
            <person name="Ferriera S."/>
            <person name="Flanigan M."/>
            <person name="Fosler C."/>
            <person name="Glodek A."/>
            <person name="Gu Z."/>
            <person name="Holt R.A."/>
            <person name="Jennings D."/>
            <person name="Kraft C.L."/>
            <person name="Lu F."/>
            <person name="Nguyen T."/>
            <person name="Nusskern D.R."/>
            <person name="Pfannkoch C.M."/>
            <person name="Sitter C."/>
            <person name="Sutton G.G."/>
            <person name="Venter J.C."/>
            <person name="Wang Z."/>
            <person name="Woodage T."/>
            <person name="Zheng X.H."/>
            <person name="Zhong F."/>
        </authorList>
    </citation>
    <scope>NUCLEOTIDE SEQUENCE [LARGE SCALE GENOMIC DNA]</scope>
    <source>
        <strain>BN</strain>
        <strain evidence="2">Sprague-Dawley</strain>
    </source>
</reference>
<evidence type="ECO:0000313" key="2">
    <source>
        <dbReference type="Proteomes" id="UP000234681"/>
    </source>
</evidence>
<dbReference type="EMBL" id="CH473961">
    <property type="protein sequence ID" value="EDM01013.1"/>
    <property type="molecule type" value="Genomic_DNA"/>
</dbReference>
<sequence length="70" mass="8106">MNPIDASGFQGRRHSWVTRQKIAHHERACSDQGLVWPAQEVQEAQETQEAQEAQEAHGYAEIWQQKIFCE</sequence>
<gene>
    <name evidence="1" type="ORF">rCG_41291</name>
</gene>
<organism evidence="1 2">
    <name type="scientific">Rattus norvegicus</name>
    <name type="common">Rat</name>
    <dbReference type="NCBI Taxonomy" id="10116"/>
    <lineage>
        <taxon>Eukaryota</taxon>
        <taxon>Metazoa</taxon>
        <taxon>Chordata</taxon>
        <taxon>Craniata</taxon>
        <taxon>Vertebrata</taxon>
        <taxon>Euteleostomi</taxon>
        <taxon>Mammalia</taxon>
        <taxon>Eutheria</taxon>
        <taxon>Euarchontoglires</taxon>
        <taxon>Glires</taxon>
        <taxon>Rodentia</taxon>
        <taxon>Myomorpha</taxon>
        <taxon>Muroidea</taxon>
        <taxon>Muridae</taxon>
        <taxon>Murinae</taxon>
        <taxon>Rattus</taxon>
    </lineage>
</organism>
<dbReference type="AlphaFoldDB" id="A6IH65"/>
<evidence type="ECO:0000313" key="1">
    <source>
        <dbReference type="EMBL" id="EDM01013.1"/>
    </source>
</evidence>
<dbReference type="Proteomes" id="UP000234681">
    <property type="component" value="Chromosome 2"/>
</dbReference>
<proteinExistence type="predicted"/>